<gene>
    <name evidence="1" type="ORF">N1851_012571</name>
</gene>
<sequence length="109" mass="12529">MTVVASAILYRVVCWNSGITERERKKLDKIIRKSSSVLGCPLDSVREVGDRRVLTKVSSMLDNESHPLHGDLTELRSSFSDRLLHPRCVKERYRRSFLPAAVRLHNEHC</sequence>
<name>A0AA47MWA3_MERPO</name>
<accession>A0AA47MWA3</accession>
<dbReference type="EMBL" id="JAOPHQ010002284">
    <property type="protein sequence ID" value="KAK0147719.1"/>
    <property type="molecule type" value="Genomic_DNA"/>
</dbReference>
<dbReference type="Proteomes" id="UP001174136">
    <property type="component" value="Unassembled WGS sequence"/>
</dbReference>
<evidence type="ECO:0000313" key="1">
    <source>
        <dbReference type="EMBL" id="KAK0147719.1"/>
    </source>
</evidence>
<organism evidence="1 2">
    <name type="scientific">Merluccius polli</name>
    <name type="common">Benguela hake</name>
    <name type="synonym">Merluccius cadenati</name>
    <dbReference type="NCBI Taxonomy" id="89951"/>
    <lineage>
        <taxon>Eukaryota</taxon>
        <taxon>Metazoa</taxon>
        <taxon>Chordata</taxon>
        <taxon>Craniata</taxon>
        <taxon>Vertebrata</taxon>
        <taxon>Euteleostomi</taxon>
        <taxon>Actinopterygii</taxon>
        <taxon>Neopterygii</taxon>
        <taxon>Teleostei</taxon>
        <taxon>Neoteleostei</taxon>
        <taxon>Acanthomorphata</taxon>
        <taxon>Zeiogadaria</taxon>
        <taxon>Gadariae</taxon>
        <taxon>Gadiformes</taxon>
        <taxon>Gadoidei</taxon>
        <taxon>Merlucciidae</taxon>
        <taxon>Merluccius</taxon>
    </lineage>
</organism>
<keyword evidence="2" id="KW-1185">Reference proteome</keyword>
<protein>
    <submittedName>
        <fullName evidence="1">Uncharacterized protein</fullName>
    </submittedName>
</protein>
<evidence type="ECO:0000313" key="2">
    <source>
        <dbReference type="Proteomes" id="UP001174136"/>
    </source>
</evidence>
<comment type="caution">
    <text evidence="1">The sequence shown here is derived from an EMBL/GenBank/DDBJ whole genome shotgun (WGS) entry which is preliminary data.</text>
</comment>
<dbReference type="AlphaFoldDB" id="A0AA47MWA3"/>
<proteinExistence type="predicted"/>
<reference evidence="1" key="1">
    <citation type="journal article" date="2023" name="Front. Mar. Sci.">
        <title>A new Merluccius polli reference genome to investigate the effects of global change in West African waters.</title>
        <authorList>
            <person name="Mateo J.L."/>
            <person name="Blanco-Fernandez C."/>
            <person name="Garcia-Vazquez E."/>
            <person name="Machado-Schiaffino G."/>
        </authorList>
    </citation>
    <scope>NUCLEOTIDE SEQUENCE</scope>
    <source>
        <strain evidence="1">C29</strain>
        <tissue evidence="1">Fin</tissue>
    </source>
</reference>